<dbReference type="PANTHER" id="PTHR34415">
    <property type="entry name" value="INTEGRASE CATALYTIC DOMAIN-CONTAINING PROTEIN"/>
    <property type="match status" value="1"/>
</dbReference>
<evidence type="ECO:0000259" key="1">
    <source>
        <dbReference type="Pfam" id="PF25273"/>
    </source>
</evidence>
<protein>
    <recommendedName>
        <fullName evidence="1">DUF7869 domain-containing protein</fullName>
    </recommendedName>
</protein>
<evidence type="ECO:0000313" key="2">
    <source>
        <dbReference type="EMBL" id="JAT08343.1"/>
    </source>
</evidence>
<reference evidence="2" key="1">
    <citation type="submission" date="2015-11" db="EMBL/GenBank/DDBJ databases">
        <title>De novo transcriptome assembly of four potential Pierce s Disease insect vectors from Arizona vineyards.</title>
        <authorList>
            <person name="Tassone E.E."/>
        </authorList>
    </citation>
    <scope>NUCLEOTIDE SEQUENCE</scope>
</reference>
<dbReference type="EMBL" id="GEBQ01031634">
    <property type="protein sequence ID" value="JAT08343.1"/>
    <property type="molecule type" value="Transcribed_RNA"/>
</dbReference>
<feature type="non-terminal residue" evidence="2">
    <location>
        <position position="1"/>
    </location>
</feature>
<feature type="domain" description="DUF7869" evidence="1">
    <location>
        <begin position="62"/>
        <end position="146"/>
    </location>
</feature>
<accession>A0A1B6KA74</accession>
<organism evidence="2">
    <name type="scientific">Graphocephala atropunctata</name>
    <dbReference type="NCBI Taxonomy" id="36148"/>
    <lineage>
        <taxon>Eukaryota</taxon>
        <taxon>Metazoa</taxon>
        <taxon>Ecdysozoa</taxon>
        <taxon>Arthropoda</taxon>
        <taxon>Hexapoda</taxon>
        <taxon>Insecta</taxon>
        <taxon>Pterygota</taxon>
        <taxon>Neoptera</taxon>
        <taxon>Paraneoptera</taxon>
        <taxon>Hemiptera</taxon>
        <taxon>Auchenorrhyncha</taxon>
        <taxon>Membracoidea</taxon>
        <taxon>Cicadellidae</taxon>
        <taxon>Cicadellinae</taxon>
        <taxon>Cicadellini</taxon>
        <taxon>Graphocephala</taxon>
    </lineage>
</organism>
<dbReference type="AlphaFoldDB" id="A0A1B6KA74"/>
<proteinExistence type="predicted"/>
<dbReference type="Pfam" id="PF25273">
    <property type="entry name" value="DUF7869"/>
    <property type="match status" value="1"/>
</dbReference>
<name>A0A1B6KA74_9HEMI</name>
<sequence length="212" mass="24712">CRKEARKKEEFEAVTIDFQKNLPTPNITTSDVYYRRQLNFISFNVHVLSDSTSLFYTYDETVAKKGADDVCSMLEHFFDNVLSLNVRNLVIFCDSCAGQNKNYTVIRFLHHTVMVKDRFDSVKVVFPIRGHSYMEGDKDMSVVNSKSYTETPCDWRDVLRNSRVKPSPFTVINCGTEVNFQTWTEYFSDKYVKKCPIPTRPIRVLKIDKNEP</sequence>
<gene>
    <name evidence="2" type="ORF">g.10586</name>
</gene>
<dbReference type="InterPro" id="IPR057191">
    <property type="entry name" value="DUF7869"/>
</dbReference>
<dbReference type="PANTHER" id="PTHR34415:SF1">
    <property type="entry name" value="INTEGRASE CATALYTIC DOMAIN-CONTAINING PROTEIN"/>
    <property type="match status" value="1"/>
</dbReference>